<feature type="region of interest" description="Disordered" evidence="1">
    <location>
        <begin position="1"/>
        <end position="76"/>
    </location>
</feature>
<gene>
    <name evidence="2" type="ORF">CLODIP_2_CD03134</name>
</gene>
<comment type="caution">
    <text evidence="2">The sequence shown here is derived from an EMBL/GenBank/DDBJ whole genome shotgun (WGS) entry which is preliminary data.</text>
</comment>
<feature type="compositionally biased region" description="Polar residues" evidence="1">
    <location>
        <begin position="37"/>
        <end position="47"/>
    </location>
</feature>
<name>A0A8S1D8K8_9INSE</name>
<proteinExistence type="predicted"/>
<evidence type="ECO:0000313" key="2">
    <source>
        <dbReference type="EMBL" id="CAB3376908.1"/>
    </source>
</evidence>
<dbReference type="Proteomes" id="UP000494165">
    <property type="component" value="Unassembled WGS sequence"/>
</dbReference>
<sequence>MPPSSEKAAGWTAACTGVREKRGRPPRAGLGVRATRRVSSPCASGSSLKLVGERPSRRIASASHPSVIGPADVRQM</sequence>
<dbReference type="AlphaFoldDB" id="A0A8S1D8K8"/>
<accession>A0A8S1D8K8</accession>
<evidence type="ECO:0000313" key="3">
    <source>
        <dbReference type="Proteomes" id="UP000494165"/>
    </source>
</evidence>
<evidence type="ECO:0000256" key="1">
    <source>
        <dbReference type="SAM" id="MobiDB-lite"/>
    </source>
</evidence>
<dbReference type="EMBL" id="CADEPI010000136">
    <property type="protein sequence ID" value="CAB3376908.1"/>
    <property type="molecule type" value="Genomic_DNA"/>
</dbReference>
<protein>
    <submittedName>
        <fullName evidence="2">Uncharacterized protein</fullName>
    </submittedName>
</protein>
<organism evidence="2 3">
    <name type="scientific">Cloeon dipterum</name>
    <dbReference type="NCBI Taxonomy" id="197152"/>
    <lineage>
        <taxon>Eukaryota</taxon>
        <taxon>Metazoa</taxon>
        <taxon>Ecdysozoa</taxon>
        <taxon>Arthropoda</taxon>
        <taxon>Hexapoda</taxon>
        <taxon>Insecta</taxon>
        <taxon>Pterygota</taxon>
        <taxon>Palaeoptera</taxon>
        <taxon>Ephemeroptera</taxon>
        <taxon>Pisciforma</taxon>
        <taxon>Baetidae</taxon>
        <taxon>Cloeon</taxon>
    </lineage>
</organism>
<keyword evidence="3" id="KW-1185">Reference proteome</keyword>
<reference evidence="2 3" key="1">
    <citation type="submission" date="2020-04" db="EMBL/GenBank/DDBJ databases">
        <authorList>
            <person name="Alioto T."/>
            <person name="Alioto T."/>
            <person name="Gomez Garrido J."/>
        </authorList>
    </citation>
    <scope>NUCLEOTIDE SEQUENCE [LARGE SCALE GENOMIC DNA]</scope>
</reference>